<evidence type="ECO:0000259" key="5">
    <source>
        <dbReference type="PROSITE" id="PS50002"/>
    </source>
</evidence>
<dbReference type="SMART" id="SM00326">
    <property type="entry name" value="SH3"/>
    <property type="match status" value="1"/>
</dbReference>
<dbReference type="InterPro" id="IPR001452">
    <property type="entry name" value="SH3_domain"/>
</dbReference>
<dbReference type="EMBL" id="CP099425">
    <property type="protein sequence ID" value="USW56056.1"/>
    <property type="molecule type" value="Genomic_DNA"/>
</dbReference>
<evidence type="ECO:0000256" key="3">
    <source>
        <dbReference type="SAM" id="MobiDB-lite"/>
    </source>
</evidence>
<feature type="region of interest" description="Disordered" evidence="3">
    <location>
        <begin position="459"/>
        <end position="560"/>
    </location>
</feature>
<evidence type="ECO:0000256" key="4">
    <source>
        <dbReference type="SAM" id="Phobius"/>
    </source>
</evidence>
<keyword evidence="4" id="KW-0472">Membrane</keyword>
<accession>A0A9Q9ELR8</accession>
<gene>
    <name evidence="6" type="ORF">Slin15195_G093750</name>
</gene>
<feature type="compositionally biased region" description="Polar residues" evidence="3">
    <location>
        <begin position="516"/>
        <end position="531"/>
    </location>
</feature>
<dbReference type="Pfam" id="PF00018">
    <property type="entry name" value="SH3_1"/>
    <property type="match status" value="1"/>
</dbReference>
<feature type="compositionally biased region" description="Polar residues" evidence="3">
    <location>
        <begin position="273"/>
        <end position="283"/>
    </location>
</feature>
<sequence length="560" mass="57947">MGLHQRHAHGRVFHGEDAREQLRIRKRDSHGDSIRLHVPEGFQAKQVEDDEPQQAASVVYVTLSQTFEGPAMYSTLTGDYNPEVTQAPQTTARNGAPNFFTGEAESRTTDDENAVETSIVVPQSSNRAAQATTLATATSAGASRIGGTPIQATRAASSTAAAASLDSQDTGMTAGGKAGLAIGIIAAFAVLVGAALLFLNKRKKSIKKGDALNEKHGSFADVGARRAEANGMAGGMSGGMPIMAAGAAGAAGAGAAAANKRDSSMTEKVPASLRSTRTASTAPRLSLRPVTQFLPMLGDNKSNGTVNAGEKRNSARERTPANNGADPFADGQAASNPFDEQRRSNESLNGAAAGAAAAANGQRHSPKASWEGSEAATPRSAHFGTAAAVPLAAGAAGAQAPRQPNNVHRVQLDFKPSMDDELELISGALVRLLHEYDDGWALCITMDRSKQGVAPRTCLSKLPVKPRPQGPPPQQGSPGYRPVPPNGAPRGPLPPQNGNRPAPNGAPGAMQPRPLTPQSIRTPSPTEQQRPMEQPSTSGSSSTSPAGSQVPKRKPVGQAM</sequence>
<dbReference type="InterPro" id="IPR036028">
    <property type="entry name" value="SH3-like_dom_sf"/>
</dbReference>
<keyword evidence="4" id="KW-0812">Transmembrane</keyword>
<feature type="compositionally biased region" description="Basic residues" evidence="3">
    <location>
        <begin position="551"/>
        <end position="560"/>
    </location>
</feature>
<keyword evidence="7" id="KW-1185">Reference proteome</keyword>
<evidence type="ECO:0000256" key="1">
    <source>
        <dbReference type="ARBA" id="ARBA00022443"/>
    </source>
</evidence>
<dbReference type="Gene3D" id="2.30.30.40">
    <property type="entry name" value="SH3 Domains"/>
    <property type="match status" value="1"/>
</dbReference>
<evidence type="ECO:0000313" key="7">
    <source>
        <dbReference type="Proteomes" id="UP001056384"/>
    </source>
</evidence>
<keyword evidence="4" id="KW-1133">Transmembrane helix</keyword>
<feature type="region of interest" description="Disordered" evidence="3">
    <location>
        <begin position="258"/>
        <end position="379"/>
    </location>
</feature>
<dbReference type="SUPFAM" id="SSF50044">
    <property type="entry name" value="SH3-domain"/>
    <property type="match status" value="1"/>
</dbReference>
<proteinExistence type="predicted"/>
<name>A0A9Q9ELR8_9PEZI</name>
<protein>
    <submittedName>
        <fullName evidence="6">SH3 domain-containing protein</fullName>
    </submittedName>
</protein>
<dbReference type="Proteomes" id="UP001056384">
    <property type="component" value="Chromosome 8"/>
</dbReference>
<feature type="compositionally biased region" description="Basic and acidic residues" evidence="3">
    <location>
        <begin position="309"/>
        <end position="319"/>
    </location>
</feature>
<feature type="compositionally biased region" description="Low complexity" evidence="3">
    <location>
        <begin position="535"/>
        <end position="548"/>
    </location>
</feature>
<feature type="transmembrane region" description="Helical" evidence="4">
    <location>
        <begin position="178"/>
        <end position="199"/>
    </location>
</feature>
<dbReference type="PROSITE" id="PS50002">
    <property type="entry name" value="SH3"/>
    <property type="match status" value="1"/>
</dbReference>
<feature type="domain" description="SH3" evidence="5">
    <location>
        <begin position="403"/>
        <end position="464"/>
    </location>
</feature>
<feature type="compositionally biased region" description="Low complexity" evidence="3">
    <location>
        <begin position="349"/>
        <end position="361"/>
    </location>
</feature>
<evidence type="ECO:0000313" key="6">
    <source>
        <dbReference type="EMBL" id="USW56056.1"/>
    </source>
</evidence>
<dbReference type="AlphaFoldDB" id="A0A9Q9ELR8"/>
<reference evidence="6" key="1">
    <citation type="submission" date="2022-06" db="EMBL/GenBank/DDBJ databases">
        <title>Complete genome sequences of two strains of the flax pathogen Septoria linicola.</title>
        <authorList>
            <person name="Lapalu N."/>
            <person name="Simon A."/>
            <person name="Demenou B."/>
            <person name="Paumier D."/>
            <person name="Guillot M.-P."/>
            <person name="Gout L."/>
            <person name="Valade R."/>
        </authorList>
    </citation>
    <scope>NUCLEOTIDE SEQUENCE</scope>
    <source>
        <strain evidence="6">SE15195</strain>
    </source>
</reference>
<feature type="compositionally biased region" description="Pro residues" evidence="3">
    <location>
        <begin position="465"/>
        <end position="495"/>
    </location>
</feature>
<evidence type="ECO:0000256" key="2">
    <source>
        <dbReference type="PROSITE-ProRule" id="PRU00192"/>
    </source>
</evidence>
<keyword evidence="1 2" id="KW-0728">SH3 domain</keyword>
<organism evidence="6 7">
    <name type="scientific">Septoria linicola</name>
    <dbReference type="NCBI Taxonomy" id="215465"/>
    <lineage>
        <taxon>Eukaryota</taxon>
        <taxon>Fungi</taxon>
        <taxon>Dikarya</taxon>
        <taxon>Ascomycota</taxon>
        <taxon>Pezizomycotina</taxon>
        <taxon>Dothideomycetes</taxon>
        <taxon>Dothideomycetidae</taxon>
        <taxon>Mycosphaerellales</taxon>
        <taxon>Mycosphaerellaceae</taxon>
        <taxon>Septoria</taxon>
    </lineage>
</organism>